<dbReference type="GO" id="GO:0031179">
    <property type="term" value="P:peptide modification"/>
    <property type="evidence" value="ECO:0007669"/>
    <property type="project" value="InterPro"/>
</dbReference>
<dbReference type="EMBL" id="JABANE010000159">
    <property type="protein sequence ID" value="NME72415.1"/>
    <property type="molecule type" value="Genomic_DNA"/>
</dbReference>
<name>A0A7X9XD43_9BACT</name>
<reference evidence="1 2" key="1">
    <citation type="submission" date="2020-04" db="EMBL/GenBank/DDBJ databases">
        <title>Flammeovirga sp. SR4, a novel species isolated from seawater.</title>
        <authorList>
            <person name="Wang X."/>
        </authorList>
    </citation>
    <scope>NUCLEOTIDE SEQUENCE [LARGE SCALE GENOMIC DNA]</scope>
    <source>
        <strain evidence="1 2">ATCC 23126</strain>
    </source>
</reference>
<evidence type="ECO:0000313" key="2">
    <source>
        <dbReference type="Proteomes" id="UP000576082"/>
    </source>
</evidence>
<organism evidence="1 2">
    <name type="scientific">Flammeovirga aprica JL-4</name>
    <dbReference type="NCBI Taxonomy" id="694437"/>
    <lineage>
        <taxon>Bacteria</taxon>
        <taxon>Pseudomonadati</taxon>
        <taxon>Bacteroidota</taxon>
        <taxon>Cytophagia</taxon>
        <taxon>Cytophagales</taxon>
        <taxon>Flammeovirgaceae</taxon>
        <taxon>Flammeovirga</taxon>
    </lineage>
</organism>
<dbReference type="SUPFAM" id="SSF158745">
    <property type="entry name" value="LanC-like"/>
    <property type="match status" value="1"/>
</dbReference>
<sequence>MAITKELIEGGLKDCFLYYEEKINNVGFYNGVGGLIYALTEAYLVFEEEQYLINARHIINVSIGERAFHKVNLEEGVSGYLLGLLHLYQIAPSAYLEEEILKCSKLIIHHIRFTENGIYWDEAPQSFAPVMGFLKGNSGIVFSLLEAQKQIVFEDNGMLRKVMKEALQYEDHYFKENKGWADTMNHDHYFGNIYKVNQLFTLDNKNSFQLENYSSYWDLGLSGYLLSREHFIDKSIWGIVILKRELEHFLSNPENKNLSELNKMTGVVFTLVALGEIDVDEKLDRIISRLSNTDTLSSHYLNEHISDLSLFKGSVGKAYCILNLSEKKKTSVLTPFIQKKLGKKAKLELDVWAEILEGHFKTLSSVFKIDKPKRGMLFYDAFETFFQQDFLTNTSLNIVSLEEKLKFQLKSKPVNWLLEIAKQKDLSKKDYHLSNKSRMRQKKHLSTYFNKENGKSFLLYLHPELGLQKTEMSPVDTFIISELKFNTITYQELLEITLNANIGGQKFDIEILKERIKSLLENGLIEEVVELC</sequence>
<proteinExistence type="predicted"/>
<evidence type="ECO:0008006" key="3">
    <source>
        <dbReference type="Google" id="ProtNLM"/>
    </source>
</evidence>
<comment type="caution">
    <text evidence="1">The sequence shown here is derived from an EMBL/GenBank/DDBJ whole genome shotgun (WGS) entry which is preliminary data.</text>
</comment>
<accession>A0A7X9XD43</accession>
<dbReference type="AlphaFoldDB" id="A0A7X9XD43"/>
<gene>
    <name evidence="1" type="ORF">HHU12_30925</name>
</gene>
<dbReference type="InterPro" id="IPR007822">
    <property type="entry name" value="LANC-like"/>
</dbReference>
<evidence type="ECO:0000313" key="1">
    <source>
        <dbReference type="EMBL" id="NME72415.1"/>
    </source>
</evidence>
<dbReference type="Gene3D" id="1.50.10.20">
    <property type="match status" value="1"/>
</dbReference>
<protein>
    <recommendedName>
        <fullName evidence="3">Lanthionine synthetase C family protein</fullName>
    </recommendedName>
</protein>
<dbReference type="SMART" id="SM01260">
    <property type="entry name" value="LANC_like"/>
    <property type="match status" value="1"/>
</dbReference>
<dbReference type="PRINTS" id="PR01950">
    <property type="entry name" value="LANCSUPER"/>
</dbReference>
<keyword evidence="2" id="KW-1185">Reference proteome</keyword>
<dbReference type="Proteomes" id="UP000576082">
    <property type="component" value="Unassembled WGS sequence"/>
</dbReference>
<dbReference type="Pfam" id="PF05147">
    <property type="entry name" value="LANC_like"/>
    <property type="match status" value="1"/>
</dbReference>